<dbReference type="PANTHER" id="PTHR36695:SF12">
    <property type="entry name" value="AGAP008648-PA"/>
    <property type="match status" value="1"/>
</dbReference>
<dbReference type="EMBL" id="HBUE01129588">
    <property type="protein sequence ID" value="CAG6495739.1"/>
    <property type="molecule type" value="Transcribed_RNA"/>
</dbReference>
<keyword evidence="1" id="KW-0732">Signal</keyword>
<dbReference type="PROSITE" id="PS51257">
    <property type="entry name" value="PROKAR_LIPOPROTEIN"/>
    <property type="match status" value="1"/>
</dbReference>
<organism evidence="3">
    <name type="scientific">Culex pipiens</name>
    <name type="common">House mosquito</name>
    <dbReference type="NCBI Taxonomy" id="7175"/>
    <lineage>
        <taxon>Eukaryota</taxon>
        <taxon>Metazoa</taxon>
        <taxon>Ecdysozoa</taxon>
        <taxon>Arthropoda</taxon>
        <taxon>Hexapoda</taxon>
        <taxon>Insecta</taxon>
        <taxon>Pterygota</taxon>
        <taxon>Neoptera</taxon>
        <taxon>Endopterygota</taxon>
        <taxon>Diptera</taxon>
        <taxon>Nematocera</taxon>
        <taxon>Culicoidea</taxon>
        <taxon>Culicidae</taxon>
        <taxon>Culicinae</taxon>
        <taxon>Culicini</taxon>
        <taxon>Culex</taxon>
        <taxon>Culex</taxon>
    </lineage>
</organism>
<feature type="domain" description="Farnesoic acid O-methyl transferase" evidence="2">
    <location>
        <begin position="40"/>
        <end position="190"/>
    </location>
</feature>
<dbReference type="AlphaFoldDB" id="A0A8D8CJK6"/>
<name>A0A8D8CJK6_CULPI</name>
<dbReference type="EMBL" id="HBUE01129596">
    <property type="protein sequence ID" value="CAG6495750.1"/>
    <property type="molecule type" value="Transcribed_RNA"/>
</dbReference>
<evidence type="ECO:0000256" key="1">
    <source>
        <dbReference type="SAM" id="SignalP"/>
    </source>
</evidence>
<dbReference type="EMBL" id="HBUE01129593">
    <property type="protein sequence ID" value="CAG6495746.1"/>
    <property type="molecule type" value="Transcribed_RNA"/>
</dbReference>
<accession>A0A8D8CJK6</accession>
<dbReference type="EMBL" id="HBUE01276745">
    <property type="protein sequence ID" value="CAG6566745.1"/>
    <property type="molecule type" value="Transcribed_RNA"/>
</dbReference>
<dbReference type="InterPro" id="IPR022041">
    <property type="entry name" value="Methyltransf_FA"/>
</dbReference>
<dbReference type="EMBL" id="HBUE01276746">
    <property type="protein sequence ID" value="CAG6566746.1"/>
    <property type="molecule type" value="Transcribed_RNA"/>
</dbReference>
<sequence length="204" mass="23401">MYKVVVLALVIFAACNSLESYENKFEVTEGCLQYNSKGGYYYNHPYFSTAIFKNIQVGPNNVTKLRLGVAAKNDGHVRLAPVKYPYDSTVMNEIVLSGWRNTKSEVRRYTRTEPNKVKDQIVLKELSSLGMLSEYGPLMFTMAIHQDGLVELTKDGEVVPFLKFQDPKLSYEYISFCNWDVPAIYFFDCPLERDKRICEGIVFP</sequence>
<proteinExistence type="predicted"/>
<reference evidence="3" key="1">
    <citation type="submission" date="2021-05" db="EMBL/GenBank/DDBJ databases">
        <authorList>
            <person name="Alioto T."/>
            <person name="Alioto T."/>
            <person name="Gomez Garrido J."/>
        </authorList>
    </citation>
    <scope>NUCLEOTIDE SEQUENCE</scope>
</reference>
<feature type="signal peptide" evidence="1">
    <location>
        <begin position="1"/>
        <end position="20"/>
    </location>
</feature>
<dbReference type="PANTHER" id="PTHR36695">
    <property type="entry name" value="AGAP008648-PA"/>
    <property type="match status" value="1"/>
</dbReference>
<dbReference type="EMBL" id="HBUE01129595">
    <property type="protein sequence ID" value="CAG6495748.1"/>
    <property type="molecule type" value="Transcribed_RNA"/>
</dbReference>
<feature type="chain" id="PRO_5033668704" evidence="1">
    <location>
        <begin position="21"/>
        <end position="204"/>
    </location>
</feature>
<dbReference type="EMBL" id="HBUE01129592">
    <property type="protein sequence ID" value="CAG6495744.1"/>
    <property type="molecule type" value="Transcribed_RNA"/>
</dbReference>
<dbReference type="EMBL" id="HBUE01171298">
    <property type="protein sequence ID" value="CAG6515244.1"/>
    <property type="molecule type" value="Transcribed_RNA"/>
</dbReference>
<dbReference type="Pfam" id="PF12248">
    <property type="entry name" value="Methyltransf_FA"/>
    <property type="match status" value="1"/>
</dbReference>
<protein>
    <submittedName>
        <fullName evidence="3">(northern house mosquito) hypothetical protein</fullName>
    </submittedName>
</protein>
<dbReference type="EMBL" id="HBUE01171299">
    <property type="protein sequence ID" value="CAG6515245.1"/>
    <property type="molecule type" value="Transcribed_RNA"/>
</dbReference>
<evidence type="ECO:0000259" key="2">
    <source>
        <dbReference type="Pfam" id="PF12248"/>
    </source>
</evidence>
<dbReference type="EMBL" id="HBUE01129598">
    <property type="protein sequence ID" value="CAG6495754.1"/>
    <property type="molecule type" value="Transcribed_RNA"/>
</dbReference>
<evidence type="ECO:0000313" key="3">
    <source>
        <dbReference type="EMBL" id="CAG6495744.1"/>
    </source>
</evidence>